<evidence type="ECO:0000313" key="1">
    <source>
        <dbReference type="EMBL" id="CAG2156414.1"/>
    </source>
</evidence>
<proteinExistence type="predicted"/>
<gene>
    <name evidence="1" type="ORF">LMG26411_05240</name>
</gene>
<name>A0ABM8TNV6_9BURK</name>
<comment type="caution">
    <text evidence="1">The sequence shown here is derived from an EMBL/GenBank/DDBJ whole genome shotgun (WGS) entry which is preliminary data.</text>
</comment>
<evidence type="ECO:0000313" key="2">
    <source>
        <dbReference type="Proteomes" id="UP000672657"/>
    </source>
</evidence>
<organism evidence="1 2">
    <name type="scientific">Cupriavidus numazuensis</name>
    <dbReference type="NCBI Taxonomy" id="221992"/>
    <lineage>
        <taxon>Bacteria</taxon>
        <taxon>Pseudomonadati</taxon>
        <taxon>Pseudomonadota</taxon>
        <taxon>Betaproteobacteria</taxon>
        <taxon>Burkholderiales</taxon>
        <taxon>Burkholderiaceae</taxon>
        <taxon>Cupriavidus</taxon>
    </lineage>
</organism>
<dbReference type="Proteomes" id="UP000672657">
    <property type="component" value="Unassembled WGS sequence"/>
</dbReference>
<keyword evidence="2" id="KW-1185">Reference proteome</keyword>
<dbReference type="EMBL" id="CAJPVI010000037">
    <property type="protein sequence ID" value="CAG2156414.1"/>
    <property type="molecule type" value="Genomic_DNA"/>
</dbReference>
<sequence>MNMTFDGRIILATSDGYVVSLSRDLKDAQSIRLPGADKEVPAQPKGVGWIRNSFAIDEHGGIYIASQHELHKVVWTGARLSVDQKDGAWQAAYRNSGGRGSGSTPTLVGFGNDPDKLVVITDGDTLMNVTAFWRDDIPAGWTALPGAPSPRIAGMQPASFGDPKLKAAQSEQSVATSGYGMLVVNNEPRNVPKHILDDRRAKSMFIGYLSYLKPYQPYGAQKFEWDPASRTLKSAWVNRDVSDINGVPFISTGSNMAYLSGARDNQWTLEGIDWTTGKSAFHYILGGARFNSFYSQPAIDSRGRVMVSGLYGALRISPNPRGSATATRKP</sequence>
<protein>
    <submittedName>
        <fullName evidence="1">Uncharacterized protein</fullName>
    </submittedName>
</protein>
<reference evidence="1 2" key="1">
    <citation type="submission" date="2021-03" db="EMBL/GenBank/DDBJ databases">
        <authorList>
            <person name="Peeters C."/>
        </authorList>
    </citation>
    <scope>NUCLEOTIDE SEQUENCE [LARGE SCALE GENOMIC DNA]</scope>
    <source>
        <strain evidence="1 2">LMG 26411</strain>
    </source>
</reference>
<accession>A0ABM8TNV6</accession>